<name>A0A7Y0X6H7_VIBPH</name>
<feature type="non-terminal residue" evidence="2">
    <location>
        <position position="76"/>
    </location>
</feature>
<keyword evidence="1" id="KW-0812">Transmembrane</keyword>
<feature type="non-terminal residue" evidence="2">
    <location>
        <position position="1"/>
    </location>
</feature>
<gene>
    <name evidence="2" type="ORF">HKB21_15415</name>
</gene>
<sequence>YFITQFFGAFNDNIFKNVLLLFVAFAGSSALPISSNLFINLAAGLFILPFFLFSASAGVLADKYEKSWFIRKVKLF</sequence>
<dbReference type="Proteomes" id="UP000555836">
    <property type="component" value="Unassembled WGS sequence"/>
</dbReference>
<dbReference type="EMBL" id="JABCLD010001706">
    <property type="protein sequence ID" value="NMU27005.1"/>
    <property type="molecule type" value="Genomic_DNA"/>
</dbReference>
<reference evidence="2 3" key="1">
    <citation type="submission" date="2020-04" db="EMBL/GenBank/DDBJ databases">
        <title>Whole-genome sequencing of Vibrio spp. from China reveals different genetic environments of blaCTX-M-14 among diverse lineages.</title>
        <authorList>
            <person name="Zheng Z."/>
            <person name="Ye L."/>
            <person name="Chen S."/>
        </authorList>
    </citation>
    <scope>NUCLEOTIDE SEQUENCE [LARGE SCALE GENOMIC DNA]</scope>
    <source>
        <strain evidence="2 3">Vb0574</strain>
    </source>
</reference>
<evidence type="ECO:0000313" key="3">
    <source>
        <dbReference type="Proteomes" id="UP000555836"/>
    </source>
</evidence>
<keyword evidence="1" id="KW-0472">Membrane</keyword>
<comment type="caution">
    <text evidence="2">The sequence shown here is derived from an EMBL/GenBank/DDBJ whole genome shotgun (WGS) entry which is preliminary data.</text>
</comment>
<feature type="transmembrane region" description="Helical" evidence="1">
    <location>
        <begin position="37"/>
        <end position="61"/>
    </location>
</feature>
<protein>
    <submittedName>
        <fullName evidence="2">MFS transporter</fullName>
    </submittedName>
</protein>
<keyword evidence="1" id="KW-1133">Transmembrane helix</keyword>
<organism evidence="2 3">
    <name type="scientific">Vibrio parahaemolyticus</name>
    <dbReference type="NCBI Taxonomy" id="670"/>
    <lineage>
        <taxon>Bacteria</taxon>
        <taxon>Pseudomonadati</taxon>
        <taxon>Pseudomonadota</taxon>
        <taxon>Gammaproteobacteria</taxon>
        <taxon>Vibrionales</taxon>
        <taxon>Vibrionaceae</taxon>
        <taxon>Vibrio</taxon>
    </lineage>
</organism>
<evidence type="ECO:0000256" key="1">
    <source>
        <dbReference type="SAM" id="Phobius"/>
    </source>
</evidence>
<feature type="transmembrane region" description="Helical" evidence="1">
    <location>
        <begin position="14"/>
        <end position="31"/>
    </location>
</feature>
<dbReference type="AlphaFoldDB" id="A0A7Y0X6H7"/>
<evidence type="ECO:0000313" key="2">
    <source>
        <dbReference type="EMBL" id="NMU27005.1"/>
    </source>
</evidence>
<proteinExistence type="predicted"/>
<accession>A0A7Y0X6H7</accession>